<evidence type="ECO:0000256" key="3">
    <source>
        <dbReference type="ARBA" id="ARBA00023239"/>
    </source>
</evidence>
<dbReference type="Gene3D" id="3.90.960.10">
    <property type="entry name" value="YbaK/aminoacyl-tRNA synthetase-associated domain"/>
    <property type="match status" value="1"/>
</dbReference>
<dbReference type="PANTHER" id="PTHR30411:SF0">
    <property type="entry name" value="CYS-TRNA(PRO)_CYS-TRNA(CYS) DEACYLASE YBAK"/>
    <property type="match status" value="1"/>
</dbReference>
<dbReference type="InterPro" id="IPR004369">
    <property type="entry name" value="Prolyl-tRNA_editing_YbaK/EbsC"/>
</dbReference>
<gene>
    <name evidence="6" type="primary">ybaK</name>
    <name evidence="6" type="ORF">FM037_00100</name>
</gene>
<evidence type="ECO:0000256" key="1">
    <source>
        <dbReference type="ARBA" id="ARBA00009798"/>
    </source>
</evidence>
<keyword evidence="7" id="KW-1185">Reference proteome</keyword>
<evidence type="ECO:0000256" key="4">
    <source>
        <dbReference type="PIRNR" id="PIRNR006181"/>
    </source>
</evidence>
<evidence type="ECO:0000259" key="5">
    <source>
        <dbReference type="Pfam" id="PF04073"/>
    </source>
</evidence>
<protein>
    <recommendedName>
        <fullName evidence="4">Cys-tRNA(Pro)/Cys-tRNA(Cys) deacylase</fullName>
        <ecNumber evidence="4">4.2.-.-</ecNumber>
    </recommendedName>
</protein>
<comment type="similarity">
    <text evidence="1 4">Belongs to the prolyl-tRNA editing family. YbaK/EbsC subfamily.</text>
</comment>
<dbReference type="InterPro" id="IPR036754">
    <property type="entry name" value="YbaK/aa-tRNA-synt-asso_dom_sf"/>
</dbReference>
<accession>A0ABX5WUP7</accession>
<name>A0ABX5WUP7_9GAMM</name>
<dbReference type="InterPro" id="IPR007214">
    <property type="entry name" value="YbaK/aa-tRNA-synth-assoc-dom"/>
</dbReference>
<keyword evidence="2 4" id="KW-0648">Protein biosynthesis</keyword>
<dbReference type="Pfam" id="PF04073">
    <property type="entry name" value="tRNA_edit"/>
    <property type="match status" value="1"/>
</dbReference>
<dbReference type="EC" id="4.2.-.-" evidence="4"/>
<dbReference type="Proteomes" id="UP000315947">
    <property type="component" value="Chromosome"/>
</dbReference>
<sequence length="159" mass="17197">MTPAIDALKKAKVEFTIHEYHHEPGCDSYGLEAAEKLGLQLEQVFKTLVVQLDGKQLVVAIIPVASKLSMKLIAKAANAKKAVMANADDVQRSTGYKLGGVSPIAQKKALKTYIDISAENHPQIYVSGGQRGLDIELAPEQLQQMTKAQVSPLTSELKS</sequence>
<evidence type="ECO:0000313" key="7">
    <source>
        <dbReference type="Proteomes" id="UP000315947"/>
    </source>
</evidence>
<dbReference type="PIRSF" id="PIRSF006181">
    <property type="entry name" value="EbsC_YbaK"/>
    <property type="match status" value="1"/>
</dbReference>
<dbReference type="SUPFAM" id="SSF55826">
    <property type="entry name" value="YbaK/ProRS associated domain"/>
    <property type="match status" value="1"/>
</dbReference>
<feature type="domain" description="YbaK/aminoacyl-tRNA synthetase-associated" evidence="5">
    <location>
        <begin position="31"/>
        <end position="144"/>
    </location>
</feature>
<keyword evidence="3 4" id="KW-0456">Lyase</keyword>
<evidence type="ECO:0000256" key="2">
    <source>
        <dbReference type="ARBA" id="ARBA00022917"/>
    </source>
</evidence>
<dbReference type="PANTHER" id="PTHR30411">
    <property type="entry name" value="CYTOPLASMIC PROTEIN"/>
    <property type="match status" value="1"/>
</dbReference>
<dbReference type="NCBIfam" id="TIGR00011">
    <property type="entry name" value="YbaK_EbsC"/>
    <property type="match status" value="1"/>
</dbReference>
<evidence type="ECO:0000313" key="6">
    <source>
        <dbReference type="EMBL" id="QDO81907.1"/>
    </source>
</evidence>
<proteinExistence type="inferred from homology"/>
<reference evidence="6 7" key="1">
    <citation type="submission" date="2019-07" db="EMBL/GenBank/DDBJ databases">
        <title>Shewanella sp. YLB-06 whole genomic sequence.</title>
        <authorList>
            <person name="Yu L."/>
        </authorList>
    </citation>
    <scope>NUCLEOTIDE SEQUENCE [LARGE SCALE GENOMIC DNA]</scope>
    <source>
        <strain evidence="6 7">YLB-06</strain>
    </source>
</reference>
<dbReference type="EMBL" id="CP041614">
    <property type="protein sequence ID" value="QDO81907.1"/>
    <property type="molecule type" value="Genomic_DNA"/>
</dbReference>
<dbReference type="RefSeq" id="WP_144044308.1">
    <property type="nucleotide sequence ID" value="NZ_CP041614.1"/>
</dbReference>
<dbReference type="CDD" id="cd00002">
    <property type="entry name" value="YbaK_deacylase"/>
    <property type="match status" value="1"/>
</dbReference>
<organism evidence="6 7">
    <name type="scientific">Shewanella psychropiezotolerans</name>
    <dbReference type="NCBI Taxonomy" id="2593655"/>
    <lineage>
        <taxon>Bacteria</taxon>
        <taxon>Pseudomonadati</taxon>
        <taxon>Pseudomonadota</taxon>
        <taxon>Gammaproteobacteria</taxon>
        <taxon>Alteromonadales</taxon>
        <taxon>Shewanellaceae</taxon>
        <taxon>Shewanella</taxon>
    </lineage>
</organism>